<dbReference type="OrthoDB" id="7062363at2"/>
<evidence type="ECO:0000313" key="3">
    <source>
        <dbReference type="Proteomes" id="UP000272003"/>
    </source>
</evidence>
<evidence type="ECO:0000256" key="1">
    <source>
        <dbReference type="SAM" id="Phobius"/>
    </source>
</evidence>
<dbReference type="RefSeq" id="WP_120784041.1">
    <property type="nucleotide sequence ID" value="NZ_CP032626.1"/>
</dbReference>
<keyword evidence="1" id="KW-0812">Transmembrane</keyword>
<dbReference type="KEGG" id="abom:D7I45_01560"/>
<sequence>MPRSLKEELMFTGMMAGLMVIVMEGYNIAINSGIQPGYVLDVLAGYPLALIVAALLDLFIVGPTVKALFFKFIFKPAWKETPIKIALGISCMMVLGMVTFMSLFGVIVTFGFHNITWGMYLHAWILNFCVALPLQLIIVGPICRFLLGKIQGHIDANAAA</sequence>
<feature type="transmembrane region" description="Helical" evidence="1">
    <location>
        <begin position="85"/>
        <end position="112"/>
    </location>
</feature>
<feature type="transmembrane region" description="Helical" evidence="1">
    <location>
        <begin position="48"/>
        <end position="73"/>
    </location>
</feature>
<feature type="transmembrane region" description="Helical" evidence="1">
    <location>
        <begin position="9"/>
        <end position="28"/>
    </location>
</feature>
<organism evidence="2 3">
    <name type="scientific">Apilactobacillus bombintestini</name>
    <dbReference type="NCBI Taxonomy" id="2419772"/>
    <lineage>
        <taxon>Bacteria</taxon>
        <taxon>Bacillati</taxon>
        <taxon>Bacillota</taxon>
        <taxon>Bacilli</taxon>
        <taxon>Lactobacillales</taxon>
        <taxon>Lactobacillaceae</taxon>
        <taxon>Apilactobacillus</taxon>
    </lineage>
</organism>
<feature type="transmembrane region" description="Helical" evidence="1">
    <location>
        <begin position="124"/>
        <end position="147"/>
    </location>
</feature>
<name>A0A387AQS4_9LACO</name>
<protein>
    <submittedName>
        <fullName evidence="2">DUF2798 domain-containing protein</fullName>
    </submittedName>
</protein>
<keyword evidence="1" id="KW-0472">Membrane</keyword>
<gene>
    <name evidence="2" type="ORF">D7I45_01560</name>
</gene>
<dbReference type="Proteomes" id="UP000272003">
    <property type="component" value="Chromosome"/>
</dbReference>
<evidence type="ECO:0000313" key="2">
    <source>
        <dbReference type="EMBL" id="AYF92267.1"/>
    </source>
</evidence>
<accession>A0A387AQS4</accession>
<dbReference type="EMBL" id="CP032626">
    <property type="protein sequence ID" value="AYF92267.1"/>
    <property type="molecule type" value="Genomic_DNA"/>
</dbReference>
<keyword evidence="3" id="KW-1185">Reference proteome</keyword>
<dbReference type="AlphaFoldDB" id="A0A387AQS4"/>
<dbReference type="Pfam" id="PF11391">
    <property type="entry name" value="DUF2798"/>
    <property type="match status" value="2"/>
</dbReference>
<reference evidence="2 3" key="1">
    <citation type="submission" date="2018-09" db="EMBL/GenBank/DDBJ databases">
        <title>Genome sequencing of strain BHWM-4.</title>
        <authorList>
            <person name="Heo J."/>
            <person name="Kim S.-J."/>
            <person name="Kwon S.-W."/>
        </authorList>
    </citation>
    <scope>NUCLEOTIDE SEQUENCE [LARGE SCALE GENOMIC DNA]</scope>
    <source>
        <strain evidence="2 3">BHWM-4</strain>
    </source>
</reference>
<dbReference type="InterPro" id="IPR021529">
    <property type="entry name" value="DUF2798"/>
</dbReference>
<keyword evidence="1" id="KW-1133">Transmembrane helix</keyword>
<proteinExistence type="predicted"/>